<dbReference type="InterPro" id="IPR055123">
    <property type="entry name" value="SpnB-like_Rossmann"/>
</dbReference>
<dbReference type="InterPro" id="IPR013154">
    <property type="entry name" value="ADH-like_N"/>
</dbReference>
<dbReference type="Gene3D" id="6.10.140.1830">
    <property type="match status" value="1"/>
</dbReference>
<feature type="domain" description="Carrier" evidence="10">
    <location>
        <begin position="3512"/>
        <end position="3587"/>
    </location>
</feature>
<dbReference type="PANTHER" id="PTHR43775">
    <property type="entry name" value="FATTY ACID SYNTHASE"/>
    <property type="match status" value="1"/>
</dbReference>
<dbReference type="SMART" id="SM00827">
    <property type="entry name" value="PKS_AT"/>
    <property type="match status" value="2"/>
</dbReference>
<protein>
    <submittedName>
        <fullName evidence="13">Type I polyketide synthase</fullName>
    </submittedName>
</protein>
<dbReference type="Pfam" id="PF14765">
    <property type="entry name" value="PS-DH"/>
    <property type="match status" value="1"/>
</dbReference>
<dbReference type="Pfam" id="PF13602">
    <property type="entry name" value="ADH_zinc_N_2"/>
    <property type="match status" value="1"/>
</dbReference>
<keyword evidence="3" id="KW-0596">Phosphopantetheine</keyword>
<feature type="domain" description="Ketosynthase family 3 (KS3)" evidence="11">
    <location>
        <begin position="33"/>
        <end position="444"/>
    </location>
</feature>
<name>A0ABV5TTC8_9ACTN</name>
<dbReference type="InterPro" id="IPR036736">
    <property type="entry name" value="ACP-like_sf"/>
</dbReference>
<dbReference type="Pfam" id="PF08990">
    <property type="entry name" value="Docking"/>
    <property type="match status" value="1"/>
</dbReference>
<dbReference type="SUPFAM" id="SSF51735">
    <property type="entry name" value="NAD(P)-binding Rossmann-fold domains"/>
    <property type="match status" value="5"/>
</dbReference>
<dbReference type="Pfam" id="PF18369">
    <property type="entry name" value="PKS_DE"/>
    <property type="match status" value="1"/>
</dbReference>
<dbReference type="InterPro" id="IPR049551">
    <property type="entry name" value="PKS_DH_C"/>
</dbReference>
<dbReference type="Gene3D" id="3.40.47.10">
    <property type="match status" value="2"/>
</dbReference>
<dbReference type="SUPFAM" id="SSF53901">
    <property type="entry name" value="Thiolase-like"/>
    <property type="match status" value="2"/>
</dbReference>
<dbReference type="SUPFAM" id="SSF101173">
    <property type="entry name" value="Docking domain B of the erythromycin polyketide synthase (DEBS)"/>
    <property type="match status" value="1"/>
</dbReference>
<evidence type="ECO:0000256" key="4">
    <source>
        <dbReference type="ARBA" id="ARBA00022553"/>
    </source>
</evidence>
<dbReference type="InterPro" id="IPR011032">
    <property type="entry name" value="GroES-like_sf"/>
</dbReference>
<dbReference type="Pfam" id="PF22953">
    <property type="entry name" value="SpnB_Rossmann"/>
    <property type="match status" value="1"/>
</dbReference>
<evidence type="ECO:0000256" key="3">
    <source>
        <dbReference type="ARBA" id="ARBA00022450"/>
    </source>
</evidence>
<comment type="pathway">
    <text evidence="2">Antibiotic biosynthesis.</text>
</comment>
<sequence>MVNEDKLRDYLKRVTADLQQTRRQLHEIEGRDREPIAIVGMSCRYPGGATSPEELWRLVAEGGDGISEFPADRGWREDLYHPDPDNPGTTTSRHGGFLYDAAEFDAGFFSISPREAIGTDPQQRLFLETCWETFENAGIDPVSVRGSRTGVYAGVMYHDYFRAEALGSVTSGRVAYALDLEGPAVSVDTACSSSLVALHLAVHALRRGECSLALAGGVTVMATPNTFIEFSQQRGLAGDGRCKSFASAANGTGWGEGVGVLLLERLSDATANGHNVLAVIRGSAVNQDGASNGLSAPNGPSQVRVIREALADAGLSPSQVDAVEGHGTGTTLGDPIEAQALITAYGQDRAPGRPLWLGSLKSNIGHTQAAAGVGGVIKMVMALRNGVLPRTLHVDEPTEHVDWSAGAVELLTEARPWERHDTPRRAAVSAFGFSGTNAHMIIEETPVRPDEAEPERLPLPLVPWVVSARDEQALAAQAGRLHTWAAAHDDLPIEDVGWSLATGRAVLDQRAVVVGADRAELLAGLQALAESAPLPGTVTGTGTGGQLAFLFAGQGSQRVGMGASLAAAFPVFADALEEVCKVLDPMLPHPVREAMFSGPEEVLAETGMTQPALFAFEVALYRLLTSLGVTPDVLVGHSVGEIAAAHVAGVLSLPDACTLVSERARLMQALPAGGAMLAIAASEAEVLPLLEGCDAGIAAVNGPEAVVISGGEAAVEEIAALVSARTRRLRVSHAFHSPLIEPMLDEFREVARSLTYHEPEVPIISDVTGRRAQPGQLTDAAYWVDHVRQAVRFSDAVATARTGGATVFVEIGPDAVLTGLARQILDGDDAVAFVPTARRDRDEARAFVEALGHLHGRGVAVGWDAYFADACPRRVDLPTYAFQRKRFWFMQGSAAPEQVADAVDPEFWSAVEREDVAALAATLNIEDGSPLAAVLPALSSWRRSRREQDVLDSWRYHVTWEPVTLPDARPSALSGTWLIAVPAARAADASVLAVAEALERHGASPEVVGLGDDPGEVPPYGDTAPAGVLSLHCDLAQTLSLIQALSRTQVGDGPNVPLWIGTDGGESVSRVDFVRDPEQGAVAGLGRVLALEHPGRPGGTVDLPETLDTRVLNRLVSVLAGAGEEDQLAVRASGTFVRRLTRAPRRRTGPAGRWQARGTSLITGGTGGLGAHVARRLARGGVEHLLLTSRRGADAPGVTELVAELEELGARVTVAKCDVADRAALAALIGEVEAGGDTIRSVFHTAGVPHIQPLLDLGPDELAEATQAKITGAAHLDELFAGPLDAFVLFSSGAGVWGGSHNGAYAAGNAFLDALAAHRRSRGLPGTAIAWGFWDAAGGGMTTLLGEDDARRSGVRYMDPLTAVEGLWQALDDDETALVIADIDWPRFAPLFAIARRRPLLEGVPEAVAVLETGETGGTGGTGGGTGAEVSELGAQLVRLSPQDQTRLLVAQVRKEVAGVLGYADPSEVGVDRAFRDLGFDSVTAVELRGRLNAAFGIRLPATVVFDYPNVKALAELARTEILGVRDDVVAAGAVRGDVSDDPIVIVGMSCRTPGGVNGPDDLWRLVAEGGDAISRLPDNRGWDVDGIYDPDPEAVFASYTQDGGFVLGAGEFDPEFFGISPREALAMDPQQRLLLEASWEAIEHGRIDPGSLRGSRTGVFVGAAYEEYGRHSDQVPLESIGHLVTGTLSSIASGRVAYAMGFEGPAVTVDTACSSSLVALHLAVQALRNGDCDLALAGGVTVMCTPLGFIGFSLQGALARDGRCKAFAGAADGFGLSEGVGMLLVERLSDARRNGHPVLAVVRGSAVNQDGASNGLTAPNGPSQQRVIRQALANAGLSPADVDAVEAHGTGTTLGDPIEAQALLATYGQDRPEDRPLWLGSVKSNIGHTQSAAGVAGIIKMVMALRHGVLPKTLHVDEPSPHVDWSSGGVELLTEAVAWPDSGRERRAAVSSFGISGTNAHVVLEEAPAQDVREDEAPAELPSLPAVPWVLSGRTAQALRDQAGRLARAVAGSGARPEDVAHSLAVSRSAFDHRAVIVGTDRDELLAGLHGLADGAAVTGVVEGTPGAGGKTVFVFPGQGSQWPGMGVELLDSSAVFAARMAECEVALSEFVDWSLTGVLRAEEGQPGLDRVDVVQPVLWAMMVSLAQLWQSLGVAPAAVAGHSQGEIAAAVVAGALSLEDGARVVALRSRAIVALADRGGMVSVALPSAEVAERLGRWDGRVSIAALNGPAATVVSGDVDALEELLADCEAAGVRAKRIEVDYASHSAHVTAIEDELATLLAPVAPRAGHIPFFSTVTADWIEGTELDAGYWYTNLRRPVRLEPSVRALMERGHGVFVECSAHPVLTMAVQETADAADHDVTAIGTLRRNEGGQRRMWSSAAELWTRGGDVDWERAVAPARPSVVDLPTYAFQHQHFWLEERTSQPGDVGAAGLGAAGHPLLGAAVSLAGAEGVLLTGRLSLRTHPWLADHAVNGQAILPGTSFVELALRAGDEVGCDLVDELTIQAPLTLPERGAVQLQLAVGAPDDEGRRTLAVHARPDRGLSDDPWTCHAVGVLATGAARRPVQDTETWPPEGAEAVDVSGMYGWLAEAGLGYGPTFQGLRAVWQRGEEVFAEVALPEGTDTGGFGLHPALLDAALHSVALHATGAQAGPQMPFAWTGVRLHATGATSIRARLSIPETGRVALTLTDQAGAPVADVAALLLRPLPAASTASAAGTARDSLYALDWAPVPAAEVPAGQRWAAVGDATDLSRAGIDAARHDGLAALLATEQVPDLVCVSLDGGPAGPLAEAVAGRTCEVLDLLRTWLAEERFPSSRLVLITHGAVAATAHDEVADLTNAAVWGLARSAQSENPDRLILLDLDGHPDSYQALPAALAGGETQLALREGTAYTPRLARAGSGRGDAMIPPAGAGNWRLDVTGRGTVDNLALLPADTPPLAPGQVRIATRAMGLNFRDVLIALDMYPGDAPMGGEGAGVVTEVADDVTTLAVGDRVMGIVDGFARLAVTDHRLLARIPDGWTFAEAASVPIAFVTAYHALVDLADLRAGESLLVHAAAGGVGTAAVQLAHHLGAEVYGTASEGKWDAVHALGVPRERIASSRTLEFARTFGAGVDVVLNSLAGEFVDASLGLLRPGGRFIEMGKTDVRDPAAMLPARYQDFDLTRLDTARTGEILATVVALFAEGALRLPPIRDWDVRRAGDAFRYVAQARHIGKVVLTTPVELDGEGTVLVVGGTGALGALAARRLVTEHGVRHLVLAGRRGPEAAGAAALEEELTGLGATVRIVACDAADRDALAALLADIPAEHPLTGVLSTAGVLDDGMISSLTPERVEAVLRPKVTAAVNLHELTAGLDLARFVLYSGAAGVFGSPGQGNYAAANAFLDALARHRRARGQAATSLAWGLWSPRSGSGMTGHLDEADIGRLNRSGMGALDLDQGLDLFDLAMGADQAALVPMRLDLATLRAGAAAGFGHPLLRGLVRTTARRVVTAESQEAESLTDRLAALPEADRTPMLLDLVRSHVAAVLGFAGSEVVEPGRAFKEIGFDSLTAVELRNRLKTATGLRLPASLVFDYPNPAALAGHLLEEIAPPAHSADQQILAELDRIEARLAVVAAECATSEDITARLEQLLFSWKERRPDTGPAEEDVAGRLADATADEILNFIDNELGIS</sequence>
<evidence type="ECO:0000256" key="1">
    <source>
        <dbReference type="ARBA" id="ARBA00001957"/>
    </source>
</evidence>
<dbReference type="InterPro" id="IPR036299">
    <property type="entry name" value="Polyketide_synth_docking_sf"/>
</dbReference>
<dbReference type="InterPro" id="IPR057326">
    <property type="entry name" value="KR_dom"/>
</dbReference>
<evidence type="ECO:0000256" key="9">
    <source>
        <dbReference type="PROSITE-ProRule" id="PRU01363"/>
    </source>
</evidence>
<proteinExistence type="predicted"/>
<dbReference type="InterPro" id="IPR006162">
    <property type="entry name" value="Ppantetheine_attach_site"/>
</dbReference>
<evidence type="ECO:0000259" key="12">
    <source>
        <dbReference type="PROSITE" id="PS52019"/>
    </source>
</evidence>
<dbReference type="Pfam" id="PF00550">
    <property type="entry name" value="PP-binding"/>
    <property type="match status" value="2"/>
</dbReference>
<dbReference type="CDD" id="cd08956">
    <property type="entry name" value="KR_3_FAS_SDR_x"/>
    <property type="match status" value="1"/>
</dbReference>
<evidence type="ECO:0000313" key="13">
    <source>
        <dbReference type="EMBL" id="MFB9682386.1"/>
    </source>
</evidence>
<dbReference type="PROSITE" id="PS00012">
    <property type="entry name" value="PHOSPHOPANTETHEINE"/>
    <property type="match status" value="2"/>
</dbReference>
<dbReference type="InterPro" id="IPR020841">
    <property type="entry name" value="PKS_Beta-ketoAc_synthase_dom"/>
</dbReference>
<dbReference type="CDD" id="cd08952">
    <property type="entry name" value="KR_1_SDR_x"/>
    <property type="match status" value="1"/>
</dbReference>
<dbReference type="InterPro" id="IPR001227">
    <property type="entry name" value="Ac_transferase_dom_sf"/>
</dbReference>
<feature type="domain" description="Carrier" evidence="10">
    <location>
        <begin position="1444"/>
        <end position="1522"/>
    </location>
</feature>
<dbReference type="NCBIfam" id="NF045894">
    <property type="entry name" value="PKS_plus_SDR"/>
    <property type="match status" value="1"/>
</dbReference>
<dbReference type="InterPro" id="IPR041618">
    <property type="entry name" value="PKS_DE"/>
</dbReference>
<feature type="region of interest" description="C-terminal hotdog fold" evidence="9">
    <location>
        <begin position="2579"/>
        <end position="2715"/>
    </location>
</feature>
<dbReference type="Gene3D" id="3.40.50.720">
    <property type="entry name" value="NAD(P)-binding Rossmann-like Domain"/>
    <property type="match status" value="2"/>
</dbReference>
<dbReference type="InterPro" id="IPR013968">
    <property type="entry name" value="PKS_KR"/>
</dbReference>
<dbReference type="Pfam" id="PF02801">
    <property type="entry name" value="Ketoacyl-synt_C"/>
    <property type="match status" value="2"/>
</dbReference>
<dbReference type="SUPFAM" id="SSF50129">
    <property type="entry name" value="GroES-like"/>
    <property type="match status" value="1"/>
</dbReference>
<dbReference type="Gene3D" id="1.10.1200.10">
    <property type="entry name" value="ACP-like"/>
    <property type="match status" value="2"/>
</dbReference>
<dbReference type="SMART" id="SM00822">
    <property type="entry name" value="PKS_KR"/>
    <property type="match status" value="2"/>
</dbReference>
<dbReference type="InterPro" id="IPR014030">
    <property type="entry name" value="Ketoacyl_synth_N"/>
</dbReference>
<dbReference type="InterPro" id="IPR032821">
    <property type="entry name" value="PKS_assoc"/>
</dbReference>
<evidence type="ECO:0000256" key="6">
    <source>
        <dbReference type="ARBA" id="ARBA00023194"/>
    </source>
</evidence>
<dbReference type="InterPro" id="IPR018201">
    <property type="entry name" value="Ketoacyl_synth_AS"/>
</dbReference>
<dbReference type="InterPro" id="IPR015083">
    <property type="entry name" value="NorB/c/GfsB-D-like_docking"/>
</dbReference>
<dbReference type="SMART" id="SM00826">
    <property type="entry name" value="PKS_DH"/>
    <property type="match status" value="1"/>
</dbReference>
<feature type="domain" description="PKS/mFAS DH" evidence="12">
    <location>
        <begin position="2441"/>
        <end position="2715"/>
    </location>
</feature>
<dbReference type="Gene3D" id="3.10.129.110">
    <property type="entry name" value="Polyketide synthase dehydratase"/>
    <property type="match status" value="1"/>
</dbReference>
<dbReference type="Pfam" id="PF08240">
    <property type="entry name" value="ADH_N"/>
    <property type="match status" value="1"/>
</dbReference>
<evidence type="ECO:0000256" key="5">
    <source>
        <dbReference type="ARBA" id="ARBA00022679"/>
    </source>
</evidence>
<keyword evidence="5" id="KW-0808">Transferase</keyword>
<evidence type="ECO:0000313" key="14">
    <source>
        <dbReference type="Proteomes" id="UP001589610"/>
    </source>
</evidence>
<dbReference type="Pfam" id="PF16197">
    <property type="entry name" value="KAsynt_C_assoc"/>
    <property type="match status" value="2"/>
</dbReference>
<dbReference type="SUPFAM" id="SSF55048">
    <property type="entry name" value="Probable ACP-binding domain of malonyl-CoA ACP transacylase"/>
    <property type="match status" value="2"/>
</dbReference>
<evidence type="ECO:0000256" key="7">
    <source>
        <dbReference type="ARBA" id="ARBA00023268"/>
    </source>
</evidence>
<evidence type="ECO:0000256" key="8">
    <source>
        <dbReference type="ARBA" id="ARBA00023315"/>
    </source>
</evidence>
<dbReference type="PROSITE" id="PS52019">
    <property type="entry name" value="PKS_MFAS_DH"/>
    <property type="match status" value="1"/>
</dbReference>
<dbReference type="InterPro" id="IPR020807">
    <property type="entry name" value="PKS_DH"/>
</dbReference>
<dbReference type="InterPro" id="IPR049552">
    <property type="entry name" value="PKS_DH_N"/>
</dbReference>
<keyword evidence="6" id="KW-0045">Antibiotic biosynthesis</keyword>
<reference evidence="13 14" key="1">
    <citation type="submission" date="2024-09" db="EMBL/GenBank/DDBJ databases">
        <authorList>
            <person name="Sun Q."/>
            <person name="Mori K."/>
        </authorList>
    </citation>
    <scope>NUCLEOTIDE SEQUENCE [LARGE SCALE GENOMIC DNA]</scope>
    <source>
        <strain evidence="13 14">JCM 3028</strain>
    </source>
</reference>
<dbReference type="Pfam" id="PF00109">
    <property type="entry name" value="ketoacyl-synt"/>
    <property type="match status" value="2"/>
</dbReference>
<dbReference type="InterPro" id="IPR016036">
    <property type="entry name" value="Malonyl_transacylase_ACP-bd"/>
</dbReference>
<dbReference type="PROSITE" id="PS50075">
    <property type="entry name" value="CARRIER"/>
    <property type="match status" value="2"/>
</dbReference>
<dbReference type="SMART" id="SM01294">
    <property type="entry name" value="PKS_PP_betabranch"/>
    <property type="match status" value="2"/>
</dbReference>
<keyword evidence="7" id="KW-0511">Multifunctional enzyme</keyword>
<feature type="active site" description="Proton acceptor; for dehydratase activity" evidence="9">
    <location>
        <position position="2473"/>
    </location>
</feature>
<feature type="active site" description="Proton donor; for dehydratase activity" evidence="9">
    <location>
        <position position="2638"/>
    </location>
</feature>
<dbReference type="RefSeq" id="WP_386164031.1">
    <property type="nucleotide sequence ID" value="NZ_JBHMBS010000060.1"/>
</dbReference>
<dbReference type="Gene3D" id="3.40.50.11460">
    <property type="match status" value="1"/>
</dbReference>
<dbReference type="InterPro" id="IPR016035">
    <property type="entry name" value="Acyl_Trfase/lysoPLipase"/>
</dbReference>
<evidence type="ECO:0000259" key="11">
    <source>
        <dbReference type="PROSITE" id="PS52004"/>
    </source>
</evidence>
<dbReference type="Gene3D" id="3.40.366.10">
    <property type="entry name" value="Malonyl-Coenzyme A Acyl Carrier Protein, domain 2"/>
    <property type="match status" value="2"/>
</dbReference>
<gene>
    <name evidence="13" type="ORF">ACFFRH_43555</name>
</gene>
<dbReference type="CDD" id="cd05195">
    <property type="entry name" value="enoyl_red"/>
    <property type="match status" value="1"/>
</dbReference>
<dbReference type="InterPro" id="IPR014031">
    <property type="entry name" value="Ketoacyl_synth_C"/>
</dbReference>
<dbReference type="SMART" id="SM00823">
    <property type="entry name" value="PKS_PP"/>
    <property type="match status" value="2"/>
</dbReference>
<dbReference type="Pfam" id="PF21089">
    <property type="entry name" value="PKS_DH_N"/>
    <property type="match status" value="1"/>
</dbReference>
<comment type="cofactor">
    <cofactor evidence="1">
        <name>pantetheine 4'-phosphate</name>
        <dbReference type="ChEBI" id="CHEBI:47942"/>
    </cofactor>
</comment>
<feature type="region of interest" description="N-terminal hotdog fold" evidence="9">
    <location>
        <begin position="2441"/>
        <end position="2566"/>
    </location>
</feature>
<keyword evidence="14" id="KW-1185">Reference proteome</keyword>
<dbReference type="InterPro" id="IPR049900">
    <property type="entry name" value="PKS_mFAS_DH"/>
</dbReference>
<dbReference type="Pfam" id="PF00698">
    <property type="entry name" value="Acyl_transf_1"/>
    <property type="match status" value="2"/>
</dbReference>
<dbReference type="InterPro" id="IPR020806">
    <property type="entry name" value="PKS_PP-bd"/>
</dbReference>
<dbReference type="Gene3D" id="3.90.180.10">
    <property type="entry name" value="Medium-chain alcohol dehydrogenases, catalytic domain"/>
    <property type="match status" value="1"/>
</dbReference>
<dbReference type="InterPro" id="IPR036291">
    <property type="entry name" value="NAD(P)-bd_dom_sf"/>
</dbReference>
<accession>A0ABV5TTC8</accession>
<dbReference type="PROSITE" id="PS52004">
    <property type="entry name" value="KS3_2"/>
    <property type="match status" value="2"/>
</dbReference>
<dbReference type="SMART" id="SM00825">
    <property type="entry name" value="PKS_KS"/>
    <property type="match status" value="2"/>
</dbReference>
<dbReference type="PROSITE" id="PS00606">
    <property type="entry name" value="KS3_1"/>
    <property type="match status" value="2"/>
</dbReference>
<dbReference type="InterPro" id="IPR016039">
    <property type="entry name" value="Thiolase-like"/>
</dbReference>
<evidence type="ECO:0000256" key="2">
    <source>
        <dbReference type="ARBA" id="ARBA00004792"/>
    </source>
</evidence>
<dbReference type="EMBL" id="JBHMBS010000060">
    <property type="protein sequence ID" value="MFB9682386.1"/>
    <property type="molecule type" value="Genomic_DNA"/>
</dbReference>
<dbReference type="SUPFAM" id="SSF52151">
    <property type="entry name" value="FabD/lysophospholipase-like"/>
    <property type="match status" value="2"/>
</dbReference>
<dbReference type="InterPro" id="IPR009081">
    <property type="entry name" value="PP-bd_ACP"/>
</dbReference>
<dbReference type="CDD" id="cd00833">
    <property type="entry name" value="PKS"/>
    <property type="match status" value="2"/>
</dbReference>
<dbReference type="InterPro" id="IPR050091">
    <property type="entry name" value="PKS_NRPS_Biosynth_Enz"/>
</dbReference>
<dbReference type="Proteomes" id="UP001589610">
    <property type="component" value="Unassembled WGS sequence"/>
</dbReference>
<dbReference type="InterPro" id="IPR042104">
    <property type="entry name" value="PKS_dehydratase_sf"/>
</dbReference>
<evidence type="ECO:0000259" key="10">
    <source>
        <dbReference type="PROSITE" id="PS50075"/>
    </source>
</evidence>
<feature type="domain" description="Ketosynthase family 3 (KS3)" evidence="11">
    <location>
        <begin position="1541"/>
        <end position="1967"/>
    </location>
</feature>
<dbReference type="Pfam" id="PF08659">
    <property type="entry name" value="KR"/>
    <property type="match status" value="2"/>
</dbReference>
<organism evidence="13 14">
    <name type="scientific">Streptosporangium vulgare</name>
    <dbReference type="NCBI Taxonomy" id="46190"/>
    <lineage>
        <taxon>Bacteria</taxon>
        <taxon>Bacillati</taxon>
        <taxon>Actinomycetota</taxon>
        <taxon>Actinomycetes</taxon>
        <taxon>Streptosporangiales</taxon>
        <taxon>Streptosporangiaceae</taxon>
        <taxon>Streptosporangium</taxon>
    </lineage>
</organism>
<comment type="caution">
    <text evidence="13">The sequence shown here is derived from an EMBL/GenBank/DDBJ whole genome shotgun (WGS) entry which is preliminary data.</text>
</comment>
<dbReference type="PANTHER" id="PTHR43775:SF51">
    <property type="entry name" value="INACTIVE PHENOLPHTHIOCEROL SYNTHESIS POLYKETIDE SYNTHASE TYPE I PKS1-RELATED"/>
    <property type="match status" value="1"/>
</dbReference>
<dbReference type="InterPro" id="IPR014043">
    <property type="entry name" value="Acyl_transferase_dom"/>
</dbReference>
<dbReference type="Gene3D" id="3.30.70.3290">
    <property type="match status" value="2"/>
</dbReference>
<keyword evidence="8" id="KW-0012">Acyltransferase</keyword>
<dbReference type="SMART" id="SM00829">
    <property type="entry name" value="PKS_ER"/>
    <property type="match status" value="1"/>
</dbReference>
<keyword evidence="4" id="KW-0597">Phosphoprotein</keyword>
<dbReference type="SUPFAM" id="SSF47336">
    <property type="entry name" value="ACP-like"/>
    <property type="match status" value="2"/>
</dbReference>
<dbReference type="InterPro" id="IPR020843">
    <property type="entry name" value="ER"/>
</dbReference>